<feature type="domain" description="AB hydrolase-1" evidence="3">
    <location>
        <begin position="128"/>
        <end position="366"/>
    </location>
</feature>
<feature type="compositionally biased region" description="Low complexity" evidence="2">
    <location>
        <begin position="385"/>
        <end position="397"/>
    </location>
</feature>
<dbReference type="Proteomes" id="UP000290289">
    <property type="component" value="Chromosome 17"/>
</dbReference>
<keyword evidence="1" id="KW-0378">Hydrolase</keyword>
<feature type="region of interest" description="Disordered" evidence="2">
    <location>
        <begin position="380"/>
        <end position="423"/>
    </location>
</feature>
<feature type="region of interest" description="Disordered" evidence="2">
    <location>
        <begin position="71"/>
        <end position="108"/>
    </location>
</feature>
<sequence length="683" mass="75206">MGNLCAILAPKPAKRKPIKRLPNPPPQPNSSSRWTRVRSSRKEKLEDALIQEQALAAAILFQQHQQNGSLPFDRSTSLRYPNSSSKKGSNALPRSSSSRARSLTDPLLQPHQLVNQDVNLDGLETDHFVLVHGGGFGAWCWYKTIALLEEGGFKVTAVDLTGSGIHSSDTNSVTSLSQYVKPLSDFLENLPEGKKVILVGHDFGGACISYAMELFPHKVAKAIFIAAAMLKNGQSTLEMFSQQASSDDLMRQAQVFLYANGNDRPPTAIDLDKSMLKDLLFNQSPSKDVALASVSMRPIPFAPVLEKLSLTDLKYGLVRRFYIQTSEDNAIPITVQESMIKESPPEQVLRLKGADHSPFFSKPQALHNCGGGQSSLGYLFGGGETANANKTPKTTNNTPPPPPRNANPAPAPAPAPASSPIDKQLPAGIHSKRTNNYFRVDGQNCGNFITDRPSTKVHSAPGGGSSLGYLFGDPALAVVRFTSELAWADAGHEVAEPQVTRLCAEAQECVVMDRWFDLVSLMLTSAEVILSKVSEKDLECIFTVICNVVTKSESPDEALEMAKLISSKITQKPTDKPALRLKMYDTIVIMTLAFYYFECTFDRFCFVYSLFNLYNLLENPYSRFLVYLSALNLAINGRVTEHVIPSFKNVESFLKEWNIGISDQRQLFLTIANVLKEHKKYAL</sequence>
<evidence type="ECO:0000256" key="1">
    <source>
        <dbReference type="ARBA" id="ARBA00022801"/>
    </source>
</evidence>
<dbReference type="Gene3D" id="3.40.50.1820">
    <property type="entry name" value="alpha/beta hydrolase"/>
    <property type="match status" value="1"/>
</dbReference>
<dbReference type="SUPFAM" id="SSF53474">
    <property type="entry name" value="alpha/beta-Hydrolases"/>
    <property type="match status" value="1"/>
</dbReference>
<reference evidence="4 5" key="1">
    <citation type="submission" date="2018-10" db="EMBL/GenBank/DDBJ databases">
        <title>A high-quality apple genome assembly.</title>
        <authorList>
            <person name="Hu J."/>
        </authorList>
    </citation>
    <scope>NUCLEOTIDE SEQUENCE [LARGE SCALE GENOMIC DNA]</scope>
    <source>
        <strain evidence="5">cv. HFTH1</strain>
        <tissue evidence="4">Young leaf</tissue>
    </source>
</reference>
<gene>
    <name evidence="4" type="ORF">DVH24_036977</name>
</gene>
<dbReference type="Pfam" id="PF12697">
    <property type="entry name" value="Abhydrolase_6"/>
    <property type="match status" value="1"/>
</dbReference>
<feature type="region of interest" description="Disordered" evidence="2">
    <location>
        <begin position="1"/>
        <end position="38"/>
    </location>
</feature>
<proteinExistence type="predicted"/>
<dbReference type="PANTHER" id="PTHR10992">
    <property type="entry name" value="METHYLESTERASE FAMILY MEMBER"/>
    <property type="match status" value="1"/>
</dbReference>
<dbReference type="PANTHER" id="PTHR10992:SF872">
    <property type="entry name" value="METHYLESTERASE 11, CHLOROPLASTIC-RELATED"/>
    <property type="match status" value="1"/>
</dbReference>
<organism evidence="4 5">
    <name type="scientific">Malus domestica</name>
    <name type="common">Apple</name>
    <name type="synonym">Pyrus malus</name>
    <dbReference type="NCBI Taxonomy" id="3750"/>
    <lineage>
        <taxon>Eukaryota</taxon>
        <taxon>Viridiplantae</taxon>
        <taxon>Streptophyta</taxon>
        <taxon>Embryophyta</taxon>
        <taxon>Tracheophyta</taxon>
        <taxon>Spermatophyta</taxon>
        <taxon>Magnoliopsida</taxon>
        <taxon>eudicotyledons</taxon>
        <taxon>Gunneridae</taxon>
        <taxon>Pentapetalae</taxon>
        <taxon>rosids</taxon>
        <taxon>fabids</taxon>
        <taxon>Rosales</taxon>
        <taxon>Rosaceae</taxon>
        <taxon>Amygdaloideae</taxon>
        <taxon>Maleae</taxon>
        <taxon>Malus</taxon>
    </lineage>
</organism>
<feature type="compositionally biased region" description="Polar residues" evidence="2">
    <location>
        <begin position="74"/>
        <end position="88"/>
    </location>
</feature>
<feature type="compositionally biased region" description="Pro residues" evidence="2">
    <location>
        <begin position="398"/>
        <end position="417"/>
    </location>
</feature>
<evidence type="ECO:0000259" key="3">
    <source>
        <dbReference type="Pfam" id="PF12697"/>
    </source>
</evidence>
<dbReference type="GO" id="GO:0080032">
    <property type="term" value="F:methyl jasmonate esterase activity"/>
    <property type="evidence" value="ECO:0007669"/>
    <property type="project" value="TreeGrafter"/>
</dbReference>
<dbReference type="FunFam" id="3.40.50.1820:FF:000025">
    <property type="entry name" value="putative methylesterase 11, chloroplastic"/>
    <property type="match status" value="1"/>
</dbReference>
<dbReference type="GO" id="GO:0009696">
    <property type="term" value="P:salicylic acid metabolic process"/>
    <property type="evidence" value="ECO:0007669"/>
    <property type="project" value="TreeGrafter"/>
</dbReference>
<evidence type="ECO:0000313" key="5">
    <source>
        <dbReference type="Proteomes" id="UP000290289"/>
    </source>
</evidence>
<evidence type="ECO:0000256" key="2">
    <source>
        <dbReference type="SAM" id="MobiDB-lite"/>
    </source>
</evidence>
<dbReference type="InterPro" id="IPR029058">
    <property type="entry name" value="AB_hydrolase_fold"/>
</dbReference>
<dbReference type="AlphaFoldDB" id="A0A498HJQ0"/>
<dbReference type="EMBL" id="RDQH01000343">
    <property type="protein sequence ID" value="RXH69193.1"/>
    <property type="molecule type" value="Genomic_DNA"/>
</dbReference>
<comment type="caution">
    <text evidence="4">The sequence shown here is derived from an EMBL/GenBank/DDBJ whole genome shotgun (WGS) entry which is preliminary data.</text>
</comment>
<dbReference type="GO" id="GO:0080030">
    <property type="term" value="F:methyl indole-3-acetate esterase activity"/>
    <property type="evidence" value="ECO:0007669"/>
    <property type="project" value="TreeGrafter"/>
</dbReference>
<dbReference type="GO" id="GO:0009694">
    <property type="term" value="P:jasmonic acid metabolic process"/>
    <property type="evidence" value="ECO:0007669"/>
    <property type="project" value="TreeGrafter"/>
</dbReference>
<keyword evidence="5" id="KW-1185">Reference proteome</keyword>
<accession>A0A498HJQ0</accession>
<name>A0A498HJQ0_MALDO</name>
<dbReference type="InterPro" id="IPR045889">
    <property type="entry name" value="MES/HNL"/>
</dbReference>
<dbReference type="GO" id="GO:0080031">
    <property type="term" value="F:methyl salicylate esterase activity"/>
    <property type="evidence" value="ECO:0007669"/>
    <property type="project" value="TreeGrafter"/>
</dbReference>
<protein>
    <recommendedName>
        <fullName evidence="3">AB hydrolase-1 domain-containing protein</fullName>
    </recommendedName>
</protein>
<evidence type="ECO:0000313" key="4">
    <source>
        <dbReference type="EMBL" id="RXH69193.1"/>
    </source>
</evidence>
<dbReference type="InterPro" id="IPR000073">
    <property type="entry name" value="AB_hydrolase_1"/>
</dbReference>